<comment type="caution">
    <text evidence="1">The sequence shown here is derived from an EMBL/GenBank/DDBJ whole genome shotgun (WGS) entry which is preliminary data.</text>
</comment>
<gene>
    <name evidence="1" type="ORF">F7Q91_15730</name>
</gene>
<proteinExistence type="predicted"/>
<dbReference type="RefSeq" id="WP_137408107.1">
    <property type="nucleotide sequence ID" value="NZ_AP025469.1"/>
</dbReference>
<dbReference type="GeneID" id="77344952"/>
<dbReference type="AlphaFoldDB" id="A0A7V7NSG7"/>
<evidence type="ECO:0000313" key="1">
    <source>
        <dbReference type="EMBL" id="KAB0478822.1"/>
    </source>
</evidence>
<dbReference type="Proteomes" id="UP000423756">
    <property type="component" value="Unassembled WGS sequence"/>
</dbReference>
<name>A0A7V7NSG7_9VIBR</name>
<accession>A0A7V7NSG7</accession>
<reference evidence="1 2" key="1">
    <citation type="submission" date="2019-09" db="EMBL/GenBank/DDBJ databases">
        <title>Draft genome sequences of 48 bacterial type strains from the CCUG.</title>
        <authorList>
            <person name="Tunovic T."/>
            <person name="Pineiro-Iglesias B."/>
            <person name="Unosson C."/>
            <person name="Inganas E."/>
            <person name="Ohlen M."/>
            <person name="Cardew S."/>
            <person name="Jensie-Markopoulos S."/>
            <person name="Salva-Serra F."/>
            <person name="Jaen-Luchoro D."/>
            <person name="Karlsson R."/>
            <person name="Svensson-Stadler L."/>
            <person name="Chun J."/>
            <person name="Moore E."/>
        </authorList>
    </citation>
    <scope>NUCLEOTIDE SEQUENCE [LARGE SCALE GENOMIC DNA]</scope>
    <source>
        <strain evidence="1 2">CCUG 48643</strain>
    </source>
</reference>
<protein>
    <submittedName>
        <fullName evidence="1">Uncharacterized protein</fullName>
    </submittedName>
</protein>
<evidence type="ECO:0000313" key="2">
    <source>
        <dbReference type="Proteomes" id="UP000423756"/>
    </source>
</evidence>
<sequence>MSCSYVGDDFLAHLKSSLSSIAFSGKLHGAYKLKGFLASLDTQPYFGSPSDGVLNLIRLFHVANHRAYRLRYPHEEIEPFQSYKRRDPTVAPTNHRPKGDYKQIAATLKAIDFLIYHCAEDGVVSCDSRKSWAHFQELRRLVCEILIENTPVYQAAQWGDSDFIEWKKCY</sequence>
<organism evidence="1 2">
    <name type="scientific">Vibrio chagasii</name>
    <dbReference type="NCBI Taxonomy" id="170679"/>
    <lineage>
        <taxon>Bacteria</taxon>
        <taxon>Pseudomonadati</taxon>
        <taxon>Pseudomonadota</taxon>
        <taxon>Gammaproteobacteria</taxon>
        <taxon>Vibrionales</taxon>
        <taxon>Vibrionaceae</taxon>
        <taxon>Vibrio</taxon>
    </lineage>
</organism>
<dbReference type="EMBL" id="VZPX01000034">
    <property type="protein sequence ID" value="KAB0478822.1"/>
    <property type="molecule type" value="Genomic_DNA"/>
</dbReference>